<keyword evidence="5" id="KW-0732">Signal</keyword>
<comment type="cofactor">
    <cofactor evidence="1">
        <name>Zn(2+)</name>
        <dbReference type="ChEBI" id="CHEBI:29105"/>
    </cofactor>
</comment>
<dbReference type="PANTHER" id="PTHR43808">
    <property type="entry name" value="ACETYLORNITHINE DEACETYLASE"/>
    <property type="match status" value="1"/>
</dbReference>
<evidence type="ECO:0000256" key="1">
    <source>
        <dbReference type="ARBA" id="ARBA00001947"/>
    </source>
</evidence>
<feature type="domain" description="Peptidase M20 dimerisation" evidence="6">
    <location>
        <begin position="214"/>
        <end position="332"/>
    </location>
</feature>
<dbReference type="SUPFAM" id="SSF53187">
    <property type="entry name" value="Zn-dependent exopeptidases"/>
    <property type="match status" value="1"/>
</dbReference>
<dbReference type="InterPro" id="IPR001261">
    <property type="entry name" value="ArgE/DapE_CS"/>
</dbReference>
<dbReference type="InterPro" id="IPR036264">
    <property type="entry name" value="Bact_exopeptidase_dim_dom"/>
</dbReference>
<proteinExistence type="predicted"/>
<keyword evidence="2" id="KW-0479">Metal-binding</keyword>
<feature type="chain" id="PRO_5046834191" evidence="5">
    <location>
        <begin position="24"/>
        <end position="372"/>
    </location>
</feature>
<sequence>MNLKTHTFFLLVFLCFTSLAAFAQKLTKEEKKVLQNVEKNHPEAVRFLEQTVNINSGTLNPKGVQEAGAVYKKLLEEMGFKTTWVDMPAGMKRGGHLIGELKGKKGKKLLLIGHIDTVFEPESPFQTWQVKDSIATGPGTNDMKGGNMVMLYALKALQEAGQLKDRQVIVILHGDEENPGAPLETSRKDIVEAAKRSDVALGFETGTGFNYATVARRGSSSWTLKVSGKQAHSSGVFSERTGAGAIYEASRILNRFYDELQEEYLTFNPGLMLGGTEVSLDESGTQGTASGKTNLVANTAIVKGDLRFLTEEQKNRAREKMKAIVAESLPQTNAEITFEDGYPAKPPTEGNLALLQVLSQVSQSLGQGEVKP</sequence>
<name>A0ABW6C0D2_9BACT</name>
<dbReference type="SUPFAM" id="SSF55031">
    <property type="entry name" value="Bacterial exopeptidase dimerisation domain"/>
    <property type="match status" value="1"/>
</dbReference>
<gene>
    <name evidence="7" type="ORF">ACFS7Z_20300</name>
</gene>
<dbReference type="PROSITE" id="PS00758">
    <property type="entry name" value="ARGE_DAPE_CPG2_1"/>
    <property type="match status" value="1"/>
</dbReference>
<accession>A0ABW6C0D2</accession>
<dbReference type="Pfam" id="PF01546">
    <property type="entry name" value="Peptidase_M20"/>
    <property type="match status" value="1"/>
</dbReference>
<keyword evidence="8" id="KW-1185">Reference proteome</keyword>
<evidence type="ECO:0000256" key="3">
    <source>
        <dbReference type="ARBA" id="ARBA00022801"/>
    </source>
</evidence>
<keyword evidence="3" id="KW-0378">Hydrolase</keyword>
<reference evidence="8" key="1">
    <citation type="journal article" date="2019" name="Int. J. Syst. Evol. Microbiol.">
        <title>The Global Catalogue of Microorganisms (GCM) 10K type strain sequencing project: providing services to taxonomists for standard genome sequencing and annotation.</title>
        <authorList>
            <consortium name="The Broad Institute Genomics Platform"/>
            <consortium name="The Broad Institute Genome Sequencing Center for Infectious Disease"/>
            <person name="Wu L."/>
            <person name="Ma J."/>
        </authorList>
    </citation>
    <scope>NUCLEOTIDE SEQUENCE [LARGE SCALE GENOMIC DNA]</scope>
    <source>
        <strain evidence="8">KCTC 23984</strain>
    </source>
</reference>
<feature type="signal peptide" evidence="5">
    <location>
        <begin position="1"/>
        <end position="23"/>
    </location>
</feature>
<organism evidence="7 8">
    <name type="scientific">Pontibacter toksunensis</name>
    <dbReference type="NCBI Taxonomy" id="1332631"/>
    <lineage>
        <taxon>Bacteria</taxon>
        <taxon>Pseudomonadati</taxon>
        <taxon>Bacteroidota</taxon>
        <taxon>Cytophagia</taxon>
        <taxon>Cytophagales</taxon>
        <taxon>Hymenobacteraceae</taxon>
        <taxon>Pontibacter</taxon>
    </lineage>
</organism>
<evidence type="ECO:0000256" key="4">
    <source>
        <dbReference type="ARBA" id="ARBA00022833"/>
    </source>
</evidence>
<dbReference type="Gene3D" id="3.30.70.360">
    <property type="match status" value="1"/>
</dbReference>
<dbReference type="Gene3D" id="3.40.630.10">
    <property type="entry name" value="Zn peptidases"/>
    <property type="match status" value="1"/>
</dbReference>
<evidence type="ECO:0000259" key="6">
    <source>
        <dbReference type="Pfam" id="PF07687"/>
    </source>
</evidence>
<dbReference type="Pfam" id="PF07687">
    <property type="entry name" value="M20_dimer"/>
    <property type="match status" value="1"/>
</dbReference>
<keyword evidence="4" id="KW-0862">Zinc</keyword>
<dbReference type="InterPro" id="IPR011650">
    <property type="entry name" value="Peptidase_M20_dimer"/>
</dbReference>
<evidence type="ECO:0000256" key="5">
    <source>
        <dbReference type="SAM" id="SignalP"/>
    </source>
</evidence>
<comment type="caution">
    <text evidence="7">The sequence shown here is derived from an EMBL/GenBank/DDBJ whole genome shotgun (WGS) entry which is preliminary data.</text>
</comment>
<dbReference type="EMBL" id="JBHUOX010000019">
    <property type="protein sequence ID" value="MFD3002724.1"/>
    <property type="molecule type" value="Genomic_DNA"/>
</dbReference>
<protein>
    <submittedName>
        <fullName evidence="7">M20/M25/M40 family metallo-hydrolase</fullName>
    </submittedName>
</protein>
<dbReference type="InterPro" id="IPR050072">
    <property type="entry name" value="Peptidase_M20A"/>
</dbReference>
<dbReference type="InterPro" id="IPR002933">
    <property type="entry name" value="Peptidase_M20"/>
</dbReference>
<dbReference type="PANTHER" id="PTHR43808:SF32">
    <property type="entry name" value="ARGE_DAPE-RELATED DEACYLASE"/>
    <property type="match status" value="1"/>
</dbReference>
<evidence type="ECO:0000256" key="2">
    <source>
        <dbReference type="ARBA" id="ARBA00022723"/>
    </source>
</evidence>
<evidence type="ECO:0000313" key="8">
    <source>
        <dbReference type="Proteomes" id="UP001597641"/>
    </source>
</evidence>
<dbReference type="RefSeq" id="WP_377488670.1">
    <property type="nucleotide sequence ID" value="NZ_JBHUOX010000019.1"/>
</dbReference>
<evidence type="ECO:0000313" key="7">
    <source>
        <dbReference type="EMBL" id="MFD3002724.1"/>
    </source>
</evidence>
<dbReference type="Proteomes" id="UP001597641">
    <property type="component" value="Unassembled WGS sequence"/>
</dbReference>